<dbReference type="Proteomes" id="UP000623067">
    <property type="component" value="Unassembled WGS sequence"/>
</dbReference>
<feature type="signal peptide" evidence="2">
    <location>
        <begin position="1"/>
        <end position="38"/>
    </location>
</feature>
<feature type="chain" id="PRO_5036974191" description="PPIase cyclophilin-type domain-containing protein" evidence="2">
    <location>
        <begin position="39"/>
        <end position="317"/>
    </location>
</feature>
<dbReference type="EMBL" id="BMIH01000004">
    <property type="protein sequence ID" value="GGB39550.1"/>
    <property type="molecule type" value="Genomic_DNA"/>
</dbReference>
<reference evidence="4" key="1">
    <citation type="journal article" date="2014" name="Int. J. Syst. Evol. Microbiol.">
        <title>Complete genome sequence of Corynebacterium casei LMG S-19264T (=DSM 44701T), isolated from a smear-ripened cheese.</title>
        <authorList>
            <consortium name="US DOE Joint Genome Institute (JGI-PGF)"/>
            <person name="Walter F."/>
            <person name="Albersmeier A."/>
            <person name="Kalinowski J."/>
            <person name="Ruckert C."/>
        </authorList>
    </citation>
    <scope>NUCLEOTIDE SEQUENCE</scope>
    <source>
        <strain evidence="4">CGMCC 1.15330</strain>
    </source>
</reference>
<feature type="region of interest" description="Disordered" evidence="1">
    <location>
        <begin position="33"/>
        <end position="56"/>
    </location>
</feature>
<organism evidence="4 5">
    <name type="scientific">Sphingomonas metalli</name>
    <dbReference type="NCBI Taxonomy" id="1779358"/>
    <lineage>
        <taxon>Bacteria</taxon>
        <taxon>Pseudomonadati</taxon>
        <taxon>Pseudomonadota</taxon>
        <taxon>Alphaproteobacteria</taxon>
        <taxon>Sphingomonadales</taxon>
        <taxon>Sphingomonadaceae</taxon>
        <taxon>Sphingomonas</taxon>
    </lineage>
</organism>
<keyword evidence="2" id="KW-0732">Signal</keyword>
<dbReference type="AlphaFoldDB" id="A0A916WX86"/>
<gene>
    <name evidence="4" type="ORF">GCM10011380_31330</name>
</gene>
<comment type="caution">
    <text evidence="4">The sequence shown here is derived from an EMBL/GenBank/DDBJ whole genome shotgun (WGS) entry which is preliminary data.</text>
</comment>
<dbReference type="InterPro" id="IPR029000">
    <property type="entry name" value="Cyclophilin-like_dom_sf"/>
</dbReference>
<name>A0A916WX86_9SPHN</name>
<accession>A0A916WX86</accession>
<dbReference type="GO" id="GO:0003755">
    <property type="term" value="F:peptidyl-prolyl cis-trans isomerase activity"/>
    <property type="evidence" value="ECO:0007669"/>
    <property type="project" value="InterPro"/>
</dbReference>
<reference evidence="4" key="2">
    <citation type="submission" date="2020-09" db="EMBL/GenBank/DDBJ databases">
        <authorList>
            <person name="Sun Q."/>
            <person name="Zhou Y."/>
        </authorList>
    </citation>
    <scope>NUCLEOTIDE SEQUENCE</scope>
    <source>
        <strain evidence="4">CGMCC 1.15330</strain>
    </source>
</reference>
<feature type="compositionally biased region" description="Pro residues" evidence="1">
    <location>
        <begin position="33"/>
        <end position="53"/>
    </location>
</feature>
<dbReference type="Gene3D" id="2.40.100.10">
    <property type="entry name" value="Cyclophilin-like"/>
    <property type="match status" value="1"/>
</dbReference>
<protein>
    <recommendedName>
        <fullName evidence="3">PPIase cyclophilin-type domain-containing protein</fullName>
    </recommendedName>
</protein>
<dbReference type="InterPro" id="IPR002130">
    <property type="entry name" value="Cyclophilin-type_PPIase_dom"/>
</dbReference>
<evidence type="ECO:0000256" key="2">
    <source>
        <dbReference type="SAM" id="SignalP"/>
    </source>
</evidence>
<dbReference type="Pfam" id="PF00160">
    <property type="entry name" value="Pro_isomerase"/>
    <property type="match status" value="1"/>
</dbReference>
<evidence type="ECO:0000259" key="3">
    <source>
        <dbReference type="Pfam" id="PF00160"/>
    </source>
</evidence>
<proteinExistence type="predicted"/>
<dbReference type="SUPFAM" id="SSF50891">
    <property type="entry name" value="Cyclophilin-like"/>
    <property type="match status" value="1"/>
</dbReference>
<evidence type="ECO:0000313" key="5">
    <source>
        <dbReference type="Proteomes" id="UP000623067"/>
    </source>
</evidence>
<evidence type="ECO:0000313" key="4">
    <source>
        <dbReference type="EMBL" id="GGB39550.1"/>
    </source>
</evidence>
<feature type="domain" description="PPIase cyclophilin-type" evidence="3">
    <location>
        <begin position="76"/>
        <end position="239"/>
    </location>
</feature>
<keyword evidence="5" id="KW-1185">Reference proteome</keyword>
<evidence type="ECO:0000256" key="1">
    <source>
        <dbReference type="SAM" id="MobiDB-lite"/>
    </source>
</evidence>
<sequence length="317" mass="33417">MRAGADCGTLPGMPTPTAAALAALLLQAASQTPPPAAAAPAPAAAPPAAPTPADPLSEDWVTIPDDEMLILTLARGGTVAIRLAAPYAPVHVANIRRLAAARWWDAGASVYRVQDNYVAQWGDATEKKPLPADVVANPPPEYERAGASAVARLGRRDPYADWAGFSRDGWPLAGNFQTEWLPHCYGMVGVARDLAPSTGSGAELYAVIGHGPRALDRNVAIVGRVVDGIERLSSLPRGTGDLGFYVGEGERAPIASARLASDLPEAGRPRFQYRRSDNPRFTAWIAGRENRQPPFFVVPAGGADICNAMPPVRRVPG</sequence>